<comment type="caution">
    <text evidence="1">The sequence shown here is derived from an EMBL/GenBank/DDBJ whole genome shotgun (WGS) entry which is preliminary data.</text>
</comment>
<feature type="non-terminal residue" evidence="1">
    <location>
        <position position="34"/>
    </location>
</feature>
<keyword evidence="2" id="KW-1185">Reference proteome</keyword>
<protein>
    <submittedName>
        <fullName evidence="1">Uncharacterized protein</fullName>
    </submittedName>
</protein>
<accession>A0A392VFH2</accession>
<name>A0A392VFH2_9FABA</name>
<evidence type="ECO:0000313" key="2">
    <source>
        <dbReference type="Proteomes" id="UP000265520"/>
    </source>
</evidence>
<proteinExistence type="predicted"/>
<dbReference type="EMBL" id="LXQA011119620">
    <property type="protein sequence ID" value="MCI85615.1"/>
    <property type="molecule type" value="Genomic_DNA"/>
</dbReference>
<reference evidence="1 2" key="1">
    <citation type="journal article" date="2018" name="Front. Plant Sci.">
        <title>Red Clover (Trifolium pratense) and Zigzag Clover (T. medium) - A Picture of Genomic Similarities and Differences.</title>
        <authorList>
            <person name="Dluhosova J."/>
            <person name="Istvanek J."/>
            <person name="Nedelnik J."/>
            <person name="Repkova J."/>
        </authorList>
    </citation>
    <scope>NUCLEOTIDE SEQUENCE [LARGE SCALE GENOMIC DNA]</scope>
    <source>
        <strain evidence="2">cv. 10/8</strain>
        <tissue evidence="1">Leaf</tissue>
    </source>
</reference>
<dbReference type="AlphaFoldDB" id="A0A392VFH2"/>
<dbReference type="Proteomes" id="UP000265520">
    <property type="component" value="Unassembled WGS sequence"/>
</dbReference>
<evidence type="ECO:0000313" key="1">
    <source>
        <dbReference type="EMBL" id="MCI85615.1"/>
    </source>
</evidence>
<organism evidence="1 2">
    <name type="scientific">Trifolium medium</name>
    <dbReference type="NCBI Taxonomy" id="97028"/>
    <lineage>
        <taxon>Eukaryota</taxon>
        <taxon>Viridiplantae</taxon>
        <taxon>Streptophyta</taxon>
        <taxon>Embryophyta</taxon>
        <taxon>Tracheophyta</taxon>
        <taxon>Spermatophyta</taxon>
        <taxon>Magnoliopsida</taxon>
        <taxon>eudicotyledons</taxon>
        <taxon>Gunneridae</taxon>
        <taxon>Pentapetalae</taxon>
        <taxon>rosids</taxon>
        <taxon>fabids</taxon>
        <taxon>Fabales</taxon>
        <taxon>Fabaceae</taxon>
        <taxon>Papilionoideae</taxon>
        <taxon>50 kb inversion clade</taxon>
        <taxon>NPAAA clade</taxon>
        <taxon>Hologalegina</taxon>
        <taxon>IRL clade</taxon>
        <taxon>Trifolieae</taxon>
        <taxon>Trifolium</taxon>
    </lineage>
</organism>
<sequence length="34" mass="3922">MNRQLRPHGEVSNKVRDLGVHLSTIKNLRAILVR</sequence>